<dbReference type="GO" id="GO:0016887">
    <property type="term" value="F:ATP hydrolysis activity"/>
    <property type="evidence" value="ECO:0007669"/>
    <property type="project" value="InterPro"/>
</dbReference>
<feature type="domain" description="ABC transmembrane type-1" evidence="11">
    <location>
        <begin position="44"/>
        <end position="329"/>
    </location>
</feature>
<evidence type="ECO:0000256" key="3">
    <source>
        <dbReference type="ARBA" id="ARBA00022692"/>
    </source>
</evidence>
<evidence type="ECO:0000259" key="10">
    <source>
        <dbReference type="PROSITE" id="PS50893"/>
    </source>
</evidence>
<evidence type="ECO:0000256" key="1">
    <source>
        <dbReference type="ARBA" id="ARBA00004651"/>
    </source>
</evidence>
<dbReference type="FunFam" id="3.40.50.300:FF:000287">
    <property type="entry name" value="Multidrug ABC transporter ATP-binding protein"/>
    <property type="match status" value="1"/>
</dbReference>
<dbReference type="InterPro" id="IPR039421">
    <property type="entry name" value="Type_1_exporter"/>
</dbReference>
<dbReference type="InterPro" id="IPR003593">
    <property type="entry name" value="AAA+_ATPase"/>
</dbReference>
<dbReference type="PANTHER" id="PTHR24221">
    <property type="entry name" value="ATP-BINDING CASSETTE SUB-FAMILY B"/>
    <property type="match status" value="1"/>
</dbReference>
<accession>A0A1M7RWU8</accession>
<dbReference type="InterPro" id="IPR027417">
    <property type="entry name" value="P-loop_NTPase"/>
</dbReference>
<keyword evidence="4" id="KW-0547">Nucleotide-binding</keyword>
<dbReference type="PROSITE" id="PS50929">
    <property type="entry name" value="ABC_TM1F"/>
    <property type="match status" value="1"/>
</dbReference>
<dbReference type="InterPro" id="IPR003439">
    <property type="entry name" value="ABC_transporter-like_ATP-bd"/>
</dbReference>
<keyword evidence="2" id="KW-0813">Transport</keyword>
<evidence type="ECO:0000256" key="2">
    <source>
        <dbReference type="ARBA" id="ARBA00022448"/>
    </source>
</evidence>
<evidence type="ECO:0000256" key="6">
    <source>
        <dbReference type="ARBA" id="ARBA00022989"/>
    </source>
</evidence>
<feature type="domain" description="ABC transporter" evidence="10">
    <location>
        <begin position="363"/>
        <end position="597"/>
    </location>
</feature>
<evidence type="ECO:0000256" key="5">
    <source>
        <dbReference type="ARBA" id="ARBA00022840"/>
    </source>
</evidence>
<evidence type="ECO:0000256" key="8">
    <source>
        <dbReference type="SAM" id="MobiDB-lite"/>
    </source>
</evidence>
<keyword evidence="13" id="KW-1185">Reference proteome</keyword>
<dbReference type="SUPFAM" id="SSF52540">
    <property type="entry name" value="P-loop containing nucleoside triphosphate hydrolases"/>
    <property type="match status" value="1"/>
</dbReference>
<keyword evidence="6 9" id="KW-1133">Transmembrane helix</keyword>
<dbReference type="GO" id="GO:0005524">
    <property type="term" value="F:ATP binding"/>
    <property type="evidence" value="ECO:0007669"/>
    <property type="project" value="UniProtKB-KW"/>
</dbReference>
<evidence type="ECO:0000256" key="9">
    <source>
        <dbReference type="SAM" id="Phobius"/>
    </source>
</evidence>
<evidence type="ECO:0000313" key="12">
    <source>
        <dbReference type="EMBL" id="SHN50753.1"/>
    </source>
</evidence>
<dbReference type="OrthoDB" id="5288711at2"/>
<feature type="transmembrane region" description="Helical" evidence="9">
    <location>
        <begin position="70"/>
        <end position="91"/>
    </location>
</feature>
<dbReference type="Pfam" id="PF00005">
    <property type="entry name" value="ABC_tran"/>
    <property type="match status" value="1"/>
</dbReference>
<evidence type="ECO:0000256" key="7">
    <source>
        <dbReference type="ARBA" id="ARBA00023136"/>
    </source>
</evidence>
<feature type="region of interest" description="Disordered" evidence="8">
    <location>
        <begin position="598"/>
        <end position="625"/>
    </location>
</feature>
<evidence type="ECO:0000256" key="4">
    <source>
        <dbReference type="ARBA" id="ARBA00022741"/>
    </source>
</evidence>
<keyword evidence="7 9" id="KW-0472">Membrane</keyword>
<dbReference type="STRING" id="198312.SAMN02745193_00529"/>
<dbReference type="Pfam" id="PF00664">
    <property type="entry name" value="ABC_membrane"/>
    <property type="match status" value="1"/>
</dbReference>
<evidence type="ECO:0000259" key="11">
    <source>
        <dbReference type="PROSITE" id="PS50929"/>
    </source>
</evidence>
<name>A0A1M7RWU8_9SPHN</name>
<dbReference type="EMBL" id="FRDF01000003">
    <property type="protein sequence ID" value="SHN50753.1"/>
    <property type="molecule type" value="Genomic_DNA"/>
</dbReference>
<keyword evidence="3 9" id="KW-0812">Transmembrane</keyword>
<dbReference type="GO" id="GO:0140359">
    <property type="term" value="F:ABC-type transporter activity"/>
    <property type="evidence" value="ECO:0007669"/>
    <property type="project" value="InterPro"/>
</dbReference>
<dbReference type="SUPFAM" id="SSF90123">
    <property type="entry name" value="ABC transporter transmembrane region"/>
    <property type="match status" value="1"/>
</dbReference>
<sequence length="625" mass="68254">MPPDSQQPADPDKSARDVEGWATLRRFLPYLWPKDNPGLRIRIVVAMALVLGGKGIMLALPFAYKGTVDAMAGPVDTGLTVALALVAAYALGRFTSVAFDNLRNIAFEKVGQYASLALAEDVFQRLHRLSLRFHLARRTGEVTKIIERGTKSIDMMLYFLLFNIAPTVIELIAVGVIFYINFGIELVLGTAVTVVLYVAVTRWITEWRTKLRREMNDLDGKALHRAVDSLLNFETVKYFNAEQREESRYSHAARAYAEAAIKSENSVGLLNMTQSIITNALLAGAMAYTVWGWSKGELTVGDLVLVNTFLIQLFRPLDLLGWVYRTIRQGLVDMAEMFRLIDTDIEVKDIPGAPALIVRTPTVVFDNVTFGYEPGRTILDRLSFEVPAGSTTAIVGPSGAGKSTIGRLLFRFYDPTQGRVLVGGEDIARVRQDSLRAAIGIVPQDSVLFNESLAYNIAYGAEGADEAVVEQAARDAALMPLIERLPDGFGTMVGERGLKLSGGEKQRVAIARTLVKNPPILLLDEATSALDTRTEQEILGTLKRLEEGRTTIAIAHRLSTIADADNILVLDHGRLAENGTHAALLAKGGLYAEMWSRQASERGKDASTTDEGEAGEAAEAAEAAE</sequence>
<evidence type="ECO:0000313" key="13">
    <source>
        <dbReference type="Proteomes" id="UP000184391"/>
    </source>
</evidence>
<feature type="transmembrane region" description="Helical" evidence="9">
    <location>
        <begin position="186"/>
        <end position="205"/>
    </location>
</feature>
<dbReference type="Proteomes" id="UP000184391">
    <property type="component" value="Unassembled WGS sequence"/>
</dbReference>
<dbReference type="Gene3D" id="3.40.50.300">
    <property type="entry name" value="P-loop containing nucleotide triphosphate hydrolases"/>
    <property type="match status" value="1"/>
</dbReference>
<dbReference type="PROSITE" id="PS50893">
    <property type="entry name" value="ABC_TRANSPORTER_2"/>
    <property type="match status" value="1"/>
</dbReference>
<dbReference type="PANTHER" id="PTHR24221:SF654">
    <property type="entry name" value="ATP-BINDING CASSETTE SUB-FAMILY B MEMBER 6"/>
    <property type="match status" value="1"/>
</dbReference>
<dbReference type="SMART" id="SM00382">
    <property type="entry name" value="AAA"/>
    <property type="match status" value="1"/>
</dbReference>
<protein>
    <submittedName>
        <fullName evidence="12">ATP-binding cassette, subfamily B</fullName>
    </submittedName>
</protein>
<dbReference type="RefSeq" id="WP_072673125.1">
    <property type="nucleotide sequence ID" value="NZ_FRDF01000003.1"/>
</dbReference>
<dbReference type="AlphaFoldDB" id="A0A1M7RWU8"/>
<comment type="subcellular location">
    <subcellularLocation>
        <location evidence="1">Cell membrane</location>
        <topology evidence="1">Multi-pass membrane protein</topology>
    </subcellularLocation>
</comment>
<keyword evidence="5 12" id="KW-0067">ATP-binding</keyword>
<dbReference type="InterPro" id="IPR011527">
    <property type="entry name" value="ABC1_TM_dom"/>
</dbReference>
<feature type="transmembrane region" description="Helical" evidence="9">
    <location>
        <begin position="157"/>
        <end position="180"/>
    </location>
</feature>
<dbReference type="InterPro" id="IPR017871">
    <property type="entry name" value="ABC_transporter-like_CS"/>
</dbReference>
<proteinExistence type="predicted"/>
<dbReference type="Gene3D" id="1.20.1560.10">
    <property type="entry name" value="ABC transporter type 1, transmembrane domain"/>
    <property type="match status" value="1"/>
</dbReference>
<dbReference type="CDD" id="cd18582">
    <property type="entry name" value="ABC_6TM_ATM1_ABCB7"/>
    <property type="match status" value="1"/>
</dbReference>
<reference evidence="13" key="1">
    <citation type="submission" date="2016-12" db="EMBL/GenBank/DDBJ databases">
        <authorList>
            <person name="Varghese N."/>
            <person name="Submissions S."/>
        </authorList>
    </citation>
    <scope>NUCLEOTIDE SEQUENCE [LARGE SCALE GENOMIC DNA]</scope>
    <source>
        <strain evidence="13">DSM 11032</strain>
    </source>
</reference>
<dbReference type="GO" id="GO:0005886">
    <property type="term" value="C:plasma membrane"/>
    <property type="evidence" value="ECO:0007669"/>
    <property type="project" value="UniProtKB-SubCell"/>
</dbReference>
<dbReference type="PROSITE" id="PS00211">
    <property type="entry name" value="ABC_TRANSPORTER_1"/>
    <property type="match status" value="1"/>
</dbReference>
<feature type="transmembrane region" description="Helical" evidence="9">
    <location>
        <begin position="269"/>
        <end position="291"/>
    </location>
</feature>
<feature type="transmembrane region" description="Helical" evidence="9">
    <location>
        <begin position="43"/>
        <end position="64"/>
    </location>
</feature>
<organism evidence="12 13">
    <name type="scientific">Erythrobacter sanguineus</name>
    <dbReference type="NCBI Taxonomy" id="198312"/>
    <lineage>
        <taxon>Bacteria</taxon>
        <taxon>Pseudomonadati</taxon>
        <taxon>Pseudomonadota</taxon>
        <taxon>Alphaproteobacteria</taxon>
        <taxon>Sphingomonadales</taxon>
        <taxon>Erythrobacteraceae</taxon>
        <taxon>Erythrobacter/Porphyrobacter group</taxon>
        <taxon>Erythrobacter</taxon>
    </lineage>
</organism>
<gene>
    <name evidence="12" type="ORF">SAMN02745193_00529</name>
</gene>
<dbReference type="InterPro" id="IPR036640">
    <property type="entry name" value="ABC1_TM_sf"/>
</dbReference>